<evidence type="ECO:0000256" key="1">
    <source>
        <dbReference type="ARBA" id="ARBA00022676"/>
    </source>
</evidence>
<feature type="domain" description="Glycosyltransferase 61 catalytic" evidence="6">
    <location>
        <begin position="399"/>
        <end position="605"/>
    </location>
</feature>
<evidence type="ECO:0000256" key="2">
    <source>
        <dbReference type="ARBA" id="ARBA00022679"/>
    </source>
</evidence>
<feature type="repeat" description="TPR" evidence="4">
    <location>
        <begin position="172"/>
        <end position="205"/>
    </location>
</feature>
<dbReference type="InterPro" id="IPR011990">
    <property type="entry name" value="TPR-like_helical_dom_sf"/>
</dbReference>
<accession>A0A7S4JQZ6</accession>
<protein>
    <recommendedName>
        <fullName evidence="6">Glycosyltransferase 61 catalytic domain-containing protein</fullName>
    </recommendedName>
</protein>
<dbReference type="EMBL" id="HBKN01009030">
    <property type="protein sequence ID" value="CAE2271552.1"/>
    <property type="molecule type" value="Transcribed_RNA"/>
</dbReference>
<evidence type="ECO:0000313" key="7">
    <source>
        <dbReference type="EMBL" id="CAE2271552.1"/>
    </source>
</evidence>
<feature type="chain" id="PRO_5030706163" description="Glycosyltransferase 61 catalytic domain-containing protein" evidence="5">
    <location>
        <begin position="26"/>
        <end position="665"/>
    </location>
</feature>
<dbReference type="Gene3D" id="1.25.40.10">
    <property type="entry name" value="Tetratricopeptide repeat domain"/>
    <property type="match status" value="1"/>
</dbReference>
<evidence type="ECO:0000256" key="3">
    <source>
        <dbReference type="ARBA" id="ARBA00023180"/>
    </source>
</evidence>
<keyword evidence="2" id="KW-0808">Transferase</keyword>
<dbReference type="PANTHER" id="PTHR20961">
    <property type="entry name" value="GLYCOSYLTRANSFERASE"/>
    <property type="match status" value="1"/>
</dbReference>
<dbReference type="InterPro" id="IPR007657">
    <property type="entry name" value="Glycosyltransferase_61"/>
</dbReference>
<dbReference type="SMART" id="SM00028">
    <property type="entry name" value="TPR"/>
    <property type="match status" value="3"/>
</dbReference>
<dbReference type="GO" id="GO:0016757">
    <property type="term" value="F:glycosyltransferase activity"/>
    <property type="evidence" value="ECO:0007669"/>
    <property type="project" value="UniProtKB-KW"/>
</dbReference>
<dbReference type="Pfam" id="PF04577">
    <property type="entry name" value="Glyco_transf_61"/>
    <property type="match status" value="1"/>
</dbReference>
<evidence type="ECO:0000256" key="4">
    <source>
        <dbReference type="PROSITE-ProRule" id="PRU00339"/>
    </source>
</evidence>
<dbReference type="InterPro" id="IPR019734">
    <property type="entry name" value="TPR_rpt"/>
</dbReference>
<keyword evidence="1" id="KW-0328">Glycosyltransferase</keyword>
<name>A0A7S4JQZ6_GUITH</name>
<proteinExistence type="predicted"/>
<evidence type="ECO:0000259" key="6">
    <source>
        <dbReference type="Pfam" id="PF04577"/>
    </source>
</evidence>
<keyword evidence="5" id="KW-0732">Signal</keyword>
<dbReference type="InterPro" id="IPR049625">
    <property type="entry name" value="Glyco_transf_61_cat"/>
</dbReference>
<organism evidence="7">
    <name type="scientific">Guillardia theta</name>
    <name type="common">Cryptophyte</name>
    <name type="synonym">Cryptomonas phi</name>
    <dbReference type="NCBI Taxonomy" id="55529"/>
    <lineage>
        <taxon>Eukaryota</taxon>
        <taxon>Cryptophyceae</taxon>
        <taxon>Pyrenomonadales</taxon>
        <taxon>Geminigeraceae</taxon>
        <taxon>Guillardia</taxon>
    </lineage>
</organism>
<dbReference type="AlphaFoldDB" id="A0A7S4JQZ6"/>
<reference evidence="7" key="1">
    <citation type="submission" date="2021-01" db="EMBL/GenBank/DDBJ databases">
        <authorList>
            <person name="Corre E."/>
            <person name="Pelletier E."/>
            <person name="Niang G."/>
            <person name="Scheremetjew M."/>
            <person name="Finn R."/>
            <person name="Kale V."/>
            <person name="Holt S."/>
            <person name="Cochrane G."/>
            <person name="Meng A."/>
            <person name="Brown T."/>
            <person name="Cohen L."/>
        </authorList>
    </citation>
    <scope>NUCLEOTIDE SEQUENCE</scope>
    <source>
        <strain evidence="7">CCMP 2712</strain>
    </source>
</reference>
<sequence>MAISSVGRAFLSLLALLLHLAQISAEEKVQDETSDPAELLERGKLWYFEAAASRSEAQALWSMRYLKKCISELERPSSSSSSSPDHSNKHWRRRDLHASRTRLAAAYYYLGANLRMLERNEEARSALHQVKMMMPKSLATHAQLGALEEELHNWTAAEEAYEAWSMLAPRTVKALNALGWVKFRAGKSQEAVGLFMQAARLRPDDPETFYTLARGAELYGGESTEFYSASVVPNFTRAYWLSSKSWASRMCKRLDNSRPEDPTRCEEPAVVERWREEKHNRITSVATLSAGGFDYGAEEEATSDSFEPGKEAIGRAAFEWGRRQKYREREVVHVTLRNVYVSGNDAVIWDEEGRVYATHQGVQIPLYANLPSARCPPANSSTPRLSETLLLSLAFGPGFYHWLVDAMPRACLALPRISPSSTVLVPSDYGAFHSFILELLRLLGIPRERITPYNIVAQHQGEEESSCARVWVEKLHVVDWRKGAEDTRLDTHHLPPRHAMRSLRATMLTRLGLLDVDQAGRWPHVMIYVTRRKSQDRRVANEEEVKRTMEEENSLRLPLVLHSDAPRSPSMKETVEKFSRALVVVGMHGAGLANAIFAQDGTHLVEFSLAEPGTHCYAHLAMAMGFVYWQVGLKDGDSAHGRRYSHVSAEELRSVLQRIPRRNPS</sequence>
<evidence type="ECO:0000256" key="5">
    <source>
        <dbReference type="SAM" id="SignalP"/>
    </source>
</evidence>
<dbReference type="SUPFAM" id="SSF48452">
    <property type="entry name" value="TPR-like"/>
    <property type="match status" value="1"/>
</dbReference>
<gene>
    <name evidence="7" type="ORF">GTHE00462_LOCUS7093</name>
</gene>
<keyword evidence="3" id="KW-0325">Glycoprotein</keyword>
<feature type="signal peptide" evidence="5">
    <location>
        <begin position="1"/>
        <end position="25"/>
    </location>
</feature>
<keyword evidence="4" id="KW-0802">TPR repeat</keyword>
<dbReference type="PROSITE" id="PS50005">
    <property type="entry name" value="TPR"/>
    <property type="match status" value="1"/>
</dbReference>